<comment type="caution">
    <text evidence="1">The sequence shown here is derived from an EMBL/GenBank/DDBJ whole genome shotgun (WGS) entry which is preliminary data.</text>
</comment>
<reference evidence="1 2" key="1">
    <citation type="submission" date="2023-01" db="EMBL/GenBank/DDBJ databases">
        <title>Analysis of 21 Apiospora genomes using comparative genomics revels a genus with tremendous synthesis potential of carbohydrate active enzymes and secondary metabolites.</title>
        <authorList>
            <person name="Sorensen T."/>
        </authorList>
    </citation>
    <scope>NUCLEOTIDE SEQUENCE [LARGE SCALE GENOMIC DNA]</scope>
    <source>
        <strain evidence="1 2">CBS 83171</strain>
    </source>
</reference>
<dbReference type="EMBL" id="JAQQWM010000003">
    <property type="protein sequence ID" value="KAK8071667.1"/>
    <property type="molecule type" value="Genomic_DNA"/>
</dbReference>
<accession>A0ABR1VKK6</accession>
<sequence length="232" mass="25658">MLTSSSAYGVTENTPPTESLNLAYELAYWHYGLRVAQHWKTLLGLSVPEAWPEVSANLAPLPTTTDATTGNTYYAVYEGLNSSWWTDGDAKLIGDPRSLIMLQGILPDLPPLPRNNNDNNNKSIPATANEAEVRRERVMVDPEIARATSDRVWDVWGDERIHGWGRPVLAINAARTGRPDRAVYHLTAFDYWTFDDAVGYMAAGWAGSEDDAPGFPKDGGWVVKHEGMLKAL</sequence>
<name>A0ABR1VKK6_9PEZI</name>
<evidence type="ECO:0000313" key="2">
    <source>
        <dbReference type="Proteomes" id="UP001446871"/>
    </source>
</evidence>
<organism evidence="1 2">
    <name type="scientific">Apiospora saccharicola</name>
    <dbReference type="NCBI Taxonomy" id="335842"/>
    <lineage>
        <taxon>Eukaryota</taxon>
        <taxon>Fungi</taxon>
        <taxon>Dikarya</taxon>
        <taxon>Ascomycota</taxon>
        <taxon>Pezizomycotina</taxon>
        <taxon>Sordariomycetes</taxon>
        <taxon>Xylariomycetidae</taxon>
        <taxon>Amphisphaeriales</taxon>
        <taxon>Apiosporaceae</taxon>
        <taxon>Apiospora</taxon>
    </lineage>
</organism>
<gene>
    <name evidence="1" type="ORF">PG996_005015</name>
</gene>
<dbReference type="Proteomes" id="UP001446871">
    <property type="component" value="Unassembled WGS sequence"/>
</dbReference>
<evidence type="ECO:0000313" key="1">
    <source>
        <dbReference type="EMBL" id="KAK8071667.1"/>
    </source>
</evidence>
<dbReference type="SUPFAM" id="SSF48208">
    <property type="entry name" value="Six-hairpin glycosidases"/>
    <property type="match status" value="1"/>
</dbReference>
<keyword evidence="2" id="KW-1185">Reference proteome</keyword>
<dbReference type="InterPro" id="IPR008928">
    <property type="entry name" value="6-hairpin_glycosidase_sf"/>
</dbReference>
<protein>
    <submittedName>
        <fullName evidence="1">Uncharacterized protein</fullName>
    </submittedName>
</protein>
<proteinExistence type="predicted"/>